<dbReference type="SUPFAM" id="SSF53790">
    <property type="entry name" value="Tetrapyrrole methylase"/>
    <property type="match status" value="1"/>
</dbReference>
<evidence type="ECO:0000259" key="10">
    <source>
        <dbReference type="Pfam" id="PF00590"/>
    </source>
</evidence>
<comment type="function">
    <text evidence="6 9">Catalyzes cyclization of the linear tetrapyrrole, hydroxymethylbilane, to the macrocyclic uroporphyrinogen III.</text>
</comment>
<dbReference type="Gene3D" id="3.40.50.10090">
    <property type="match status" value="2"/>
</dbReference>
<dbReference type="AlphaFoldDB" id="A0A2N1PFY5"/>
<dbReference type="InterPro" id="IPR036108">
    <property type="entry name" value="4pyrrol_syn_uPrphyn_synt_sf"/>
</dbReference>
<dbReference type="EC" id="4.2.1.75" evidence="3 9"/>
<evidence type="ECO:0000313" key="13">
    <source>
        <dbReference type="Proteomes" id="UP000233256"/>
    </source>
</evidence>
<dbReference type="UniPathway" id="UPA00251">
    <property type="reaction ID" value="UER00320"/>
</dbReference>
<organism evidence="12 13">
    <name type="scientific">Candidatus Wallbacteria bacterium HGW-Wallbacteria-1</name>
    <dbReference type="NCBI Taxonomy" id="2013854"/>
    <lineage>
        <taxon>Bacteria</taxon>
        <taxon>Candidatus Walliibacteriota</taxon>
    </lineage>
</organism>
<evidence type="ECO:0000259" key="11">
    <source>
        <dbReference type="Pfam" id="PF02602"/>
    </source>
</evidence>
<dbReference type="GO" id="GO:0006782">
    <property type="term" value="P:protoporphyrinogen IX biosynthetic process"/>
    <property type="evidence" value="ECO:0007669"/>
    <property type="project" value="UniProtKB-UniRule"/>
</dbReference>
<evidence type="ECO:0000256" key="1">
    <source>
        <dbReference type="ARBA" id="ARBA00004772"/>
    </source>
</evidence>
<comment type="pathway">
    <text evidence="1 9">Porphyrin-containing compound metabolism; protoporphyrin-IX biosynthesis; coproporphyrinogen-III from 5-aminolevulinate: step 3/4.</text>
</comment>
<dbReference type="Gene3D" id="3.30.950.10">
    <property type="entry name" value="Methyltransferase, Cobalt-precorrin-4 Transmethylase, Domain 2"/>
    <property type="match status" value="1"/>
</dbReference>
<dbReference type="InterPro" id="IPR035996">
    <property type="entry name" value="4pyrrol_Methylase_sf"/>
</dbReference>
<evidence type="ECO:0000256" key="4">
    <source>
        <dbReference type="ARBA" id="ARBA00023239"/>
    </source>
</evidence>
<dbReference type="SUPFAM" id="SSF69618">
    <property type="entry name" value="HemD-like"/>
    <property type="match status" value="1"/>
</dbReference>
<keyword evidence="4 9" id="KW-0456">Lyase</keyword>
<keyword evidence="5 9" id="KW-0627">Porphyrin biosynthesis</keyword>
<dbReference type="InterPro" id="IPR000878">
    <property type="entry name" value="4pyrrol_Mease"/>
</dbReference>
<dbReference type="Pfam" id="PF02602">
    <property type="entry name" value="HEM4"/>
    <property type="match status" value="1"/>
</dbReference>
<evidence type="ECO:0000256" key="8">
    <source>
        <dbReference type="ARBA" id="ARBA00048617"/>
    </source>
</evidence>
<evidence type="ECO:0000256" key="3">
    <source>
        <dbReference type="ARBA" id="ARBA00013109"/>
    </source>
</evidence>
<evidence type="ECO:0000256" key="7">
    <source>
        <dbReference type="ARBA" id="ARBA00040167"/>
    </source>
</evidence>
<dbReference type="PANTHER" id="PTHR38042">
    <property type="entry name" value="UROPORPHYRINOGEN-III SYNTHASE, CHLOROPLASTIC"/>
    <property type="match status" value="1"/>
</dbReference>
<gene>
    <name evidence="12" type="ORF">CVV64_22460</name>
</gene>
<evidence type="ECO:0000256" key="6">
    <source>
        <dbReference type="ARBA" id="ARBA00037589"/>
    </source>
</evidence>
<reference evidence="12 13" key="1">
    <citation type="journal article" date="2017" name="ISME J.">
        <title>Potential for microbial H2 and metal transformations associated with novel bacteria and archaea in deep terrestrial subsurface sediments.</title>
        <authorList>
            <person name="Hernsdorf A.W."/>
            <person name="Amano Y."/>
            <person name="Miyakawa K."/>
            <person name="Ise K."/>
            <person name="Suzuki Y."/>
            <person name="Anantharaman K."/>
            <person name="Probst A."/>
            <person name="Burstein D."/>
            <person name="Thomas B.C."/>
            <person name="Banfield J.F."/>
        </authorList>
    </citation>
    <scope>NUCLEOTIDE SEQUENCE [LARGE SCALE GENOMIC DNA]</scope>
    <source>
        <strain evidence="12">HGW-Wallbacteria-1</strain>
    </source>
</reference>
<comment type="similarity">
    <text evidence="2 9">Belongs to the uroporphyrinogen-III synthase family.</text>
</comment>
<comment type="caution">
    <text evidence="12">The sequence shown here is derived from an EMBL/GenBank/DDBJ whole genome shotgun (WGS) entry which is preliminary data.</text>
</comment>
<comment type="catalytic activity">
    <reaction evidence="8 9">
        <text>hydroxymethylbilane = uroporphyrinogen III + H2O</text>
        <dbReference type="Rhea" id="RHEA:18965"/>
        <dbReference type="ChEBI" id="CHEBI:15377"/>
        <dbReference type="ChEBI" id="CHEBI:57308"/>
        <dbReference type="ChEBI" id="CHEBI:57845"/>
        <dbReference type="EC" id="4.2.1.75"/>
    </reaction>
</comment>
<evidence type="ECO:0000256" key="9">
    <source>
        <dbReference type="RuleBase" id="RU366031"/>
    </source>
</evidence>
<dbReference type="InterPro" id="IPR039793">
    <property type="entry name" value="UROS/Hem4"/>
</dbReference>
<dbReference type="PANTHER" id="PTHR38042:SF1">
    <property type="entry name" value="UROPORPHYRINOGEN-III SYNTHASE, CHLOROPLASTIC"/>
    <property type="match status" value="1"/>
</dbReference>
<dbReference type="InterPro" id="IPR014776">
    <property type="entry name" value="4pyrrole_Mease_sub2"/>
</dbReference>
<protein>
    <recommendedName>
        <fullName evidence="7 9">Uroporphyrinogen-III synthase</fullName>
        <ecNumber evidence="3 9">4.2.1.75</ecNumber>
    </recommendedName>
</protein>
<dbReference type="EMBL" id="PGXC01000186">
    <property type="protein sequence ID" value="PKK87238.1"/>
    <property type="molecule type" value="Genomic_DNA"/>
</dbReference>
<evidence type="ECO:0000256" key="2">
    <source>
        <dbReference type="ARBA" id="ARBA00008133"/>
    </source>
</evidence>
<dbReference type="CDD" id="cd06578">
    <property type="entry name" value="HemD"/>
    <property type="match status" value="1"/>
</dbReference>
<feature type="domain" description="Tetrapyrrole methylase" evidence="10">
    <location>
        <begin position="8"/>
        <end position="61"/>
    </location>
</feature>
<dbReference type="Proteomes" id="UP000233256">
    <property type="component" value="Unassembled WGS sequence"/>
</dbReference>
<evidence type="ECO:0000313" key="12">
    <source>
        <dbReference type="EMBL" id="PKK87238.1"/>
    </source>
</evidence>
<dbReference type="Pfam" id="PF00590">
    <property type="entry name" value="TP_methylase"/>
    <property type="match status" value="1"/>
</dbReference>
<dbReference type="InterPro" id="IPR003754">
    <property type="entry name" value="4pyrrol_synth_uPrphyn_synth"/>
</dbReference>
<feature type="non-terminal residue" evidence="12">
    <location>
        <position position="1"/>
    </location>
</feature>
<dbReference type="GO" id="GO:0004852">
    <property type="term" value="F:uroporphyrinogen-III synthase activity"/>
    <property type="evidence" value="ECO:0007669"/>
    <property type="project" value="UniProtKB-UniRule"/>
</dbReference>
<feature type="domain" description="Tetrapyrrole biosynthesis uroporphyrinogen III synthase" evidence="11">
    <location>
        <begin position="111"/>
        <end position="338"/>
    </location>
</feature>
<dbReference type="GO" id="GO:0006780">
    <property type="term" value="P:uroporphyrinogen III biosynthetic process"/>
    <property type="evidence" value="ECO:0007669"/>
    <property type="project" value="UniProtKB-UniRule"/>
</dbReference>
<dbReference type="GO" id="GO:0008168">
    <property type="term" value="F:methyltransferase activity"/>
    <property type="evidence" value="ECO:0007669"/>
    <property type="project" value="InterPro"/>
</dbReference>
<sequence length="347" mass="38234">LDWPVLGKLKGTIVFLMGVKNLEKICDELVKNGMNPEMPVAVVHRASTPYQRVVTGNLTTIYDIATTAKITAPSLIVVGEVVNKRQKLRFFDEKPLFGKNIIVTRSREQSSQMAEKITELGGNAIEFPTIKIVPINEAACDEKVKCLTDYSHIIFTSINGVEIFFDSLTRCGKDARAFGNLHITAIGEGTKNALLARGLQADFVPDKYVGEELVSGLVPLLNKDSRVLIPRSKNARIYVVEELSKICPVDEVQSYETIREDHATVDPLAMLENNEIDYITFTSSTTVEFFVEKIGAAHIDAINSAKAVSIGPQTSKKCLELGITVEIEAETYTIQGMLDAILKDAQK</sequence>
<accession>A0A2N1PFY5</accession>
<evidence type="ECO:0000256" key="5">
    <source>
        <dbReference type="ARBA" id="ARBA00023244"/>
    </source>
</evidence>
<name>A0A2N1PFY5_9BACT</name>
<proteinExistence type="inferred from homology"/>